<organism evidence="1 2">
    <name type="scientific">Rangifer tarandus platyrhynchus</name>
    <name type="common">Svalbard reindeer</name>
    <dbReference type="NCBI Taxonomy" id="3082113"/>
    <lineage>
        <taxon>Eukaryota</taxon>
        <taxon>Metazoa</taxon>
        <taxon>Chordata</taxon>
        <taxon>Craniata</taxon>
        <taxon>Vertebrata</taxon>
        <taxon>Euteleostomi</taxon>
        <taxon>Mammalia</taxon>
        <taxon>Eutheria</taxon>
        <taxon>Laurasiatheria</taxon>
        <taxon>Artiodactyla</taxon>
        <taxon>Ruminantia</taxon>
        <taxon>Pecora</taxon>
        <taxon>Cervidae</taxon>
        <taxon>Odocoileinae</taxon>
        <taxon>Rangifer</taxon>
    </lineage>
</organism>
<dbReference type="EMBL" id="OX596116">
    <property type="protein sequence ID" value="CAI9708212.1"/>
    <property type="molecule type" value="Genomic_DNA"/>
</dbReference>
<name>A0ACB0F551_RANTA</name>
<gene>
    <name evidence="1" type="ORF">MRATA1EN3_LOCUS19425</name>
</gene>
<accession>A0ACB0F551</accession>
<proteinExistence type="predicted"/>
<sequence length="229" mass="25616">MCMCAHTWVFNDNEFSANLRIAESSTMHAYLKETAQEDHETGDSVRTSREKTMQRKPREKIVQLETEQLVVVREADGGKLGPAGRDLRTEGRDEAIASPVHGSDAEQAPDNVSRPGQASAGRVALPEWLPRTGPASSCRTKQGRTNLRNLGALGFRAEQVRNDSGNYCYQSSKFTGDKEFQVAKGFNHRDEIGQVTVMERLKDRVRTRKTGERGEDWNAQLAEEPLEII</sequence>
<evidence type="ECO:0000313" key="2">
    <source>
        <dbReference type="Proteomes" id="UP001162501"/>
    </source>
</evidence>
<evidence type="ECO:0000313" key="1">
    <source>
        <dbReference type="EMBL" id="CAI9708212.1"/>
    </source>
</evidence>
<dbReference type="Proteomes" id="UP001162501">
    <property type="component" value="Chromosome 32"/>
</dbReference>
<protein>
    <submittedName>
        <fullName evidence="1">Uncharacterized protein</fullName>
    </submittedName>
</protein>
<reference evidence="1" key="1">
    <citation type="submission" date="2023-05" db="EMBL/GenBank/DDBJ databases">
        <authorList>
            <consortium name="ELIXIR-Norway"/>
        </authorList>
    </citation>
    <scope>NUCLEOTIDE SEQUENCE</scope>
</reference>